<proteinExistence type="predicted"/>
<dbReference type="AlphaFoldDB" id="A0A5C1AUM1"/>
<name>A0A5C1AUM1_9BACT</name>
<protein>
    <submittedName>
        <fullName evidence="1">Uncharacterized protein</fullName>
    </submittedName>
</protein>
<dbReference type="EMBL" id="CP042425">
    <property type="protein sequence ID" value="QEL20478.1"/>
    <property type="molecule type" value="Genomic_DNA"/>
</dbReference>
<keyword evidence="2" id="KW-1185">Reference proteome</keyword>
<dbReference type="OrthoDB" id="9777817at2"/>
<gene>
    <name evidence="1" type="ORF">PX52LOC_07579</name>
</gene>
<evidence type="ECO:0000313" key="2">
    <source>
        <dbReference type="Proteomes" id="UP000324974"/>
    </source>
</evidence>
<dbReference type="Proteomes" id="UP000324974">
    <property type="component" value="Chromosome"/>
</dbReference>
<organism evidence="1 2">
    <name type="scientific">Limnoglobus roseus</name>
    <dbReference type="NCBI Taxonomy" id="2598579"/>
    <lineage>
        <taxon>Bacteria</taxon>
        <taxon>Pseudomonadati</taxon>
        <taxon>Planctomycetota</taxon>
        <taxon>Planctomycetia</taxon>
        <taxon>Gemmatales</taxon>
        <taxon>Gemmataceae</taxon>
        <taxon>Limnoglobus</taxon>
    </lineage>
</organism>
<sequence length="77" mass="8436">MRLRGRLDQLTNRVRSTRPDAPPLTVFLIEATVDRPVGTQSVWGGIAREICYDPTAGPPVLPPSGPHKIVFGPEFDV</sequence>
<evidence type="ECO:0000313" key="1">
    <source>
        <dbReference type="EMBL" id="QEL20478.1"/>
    </source>
</evidence>
<dbReference type="KEGG" id="lrs:PX52LOC_07579"/>
<dbReference type="RefSeq" id="WP_149114778.1">
    <property type="nucleotide sequence ID" value="NZ_CP042425.1"/>
</dbReference>
<reference evidence="2" key="1">
    <citation type="submission" date="2019-08" db="EMBL/GenBank/DDBJ databases">
        <title>Limnoglobus roseus gen. nov., sp. nov., a novel freshwater planctomycete with a giant genome from the family Gemmataceae.</title>
        <authorList>
            <person name="Kulichevskaya I.S."/>
            <person name="Naumoff D.G."/>
            <person name="Miroshnikov K."/>
            <person name="Ivanova A."/>
            <person name="Philippov D.A."/>
            <person name="Hakobyan A."/>
            <person name="Rijpstra I.C."/>
            <person name="Sinninghe Damste J.S."/>
            <person name="Liesack W."/>
            <person name="Dedysh S.N."/>
        </authorList>
    </citation>
    <scope>NUCLEOTIDE SEQUENCE [LARGE SCALE GENOMIC DNA]</scope>
    <source>
        <strain evidence="2">PX52</strain>
    </source>
</reference>
<accession>A0A5C1AUM1</accession>